<dbReference type="Pfam" id="PF00085">
    <property type="entry name" value="Thioredoxin"/>
    <property type="match status" value="1"/>
</dbReference>
<dbReference type="GO" id="GO:0015035">
    <property type="term" value="F:protein-disulfide reductase activity"/>
    <property type="evidence" value="ECO:0007669"/>
    <property type="project" value="TreeGrafter"/>
</dbReference>
<accession>A0A8J8TRJ2</accession>
<organism evidence="2 3">
    <name type="scientific">Natronococcus pandeyae</name>
    <dbReference type="NCBI Taxonomy" id="2055836"/>
    <lineage>
        <taxon>Archaea</taxon>
        <taxon>Methanobacteriati</taxon>
        <taxon>Methanobacteriota</taxon>
        <taxon>Stenosarchaea group</taxon>
        <taxon>Halobacteria</taxon>
        <taxon>Halobacteriales</taxon>
        <taxon>Natrialbaceae</taxon>
        <taxon>Natronococcus</taxon>
    </lineage>
</organism>
<feature type="domain" description="Thioredoxin" evidence="1">
    <location>
        <begin position="1"/>
        <end position="111"/>
    </location>
</feature>
<protein>
    <submittedName>
        <fullName evidence="2">Thioredoxin</fullName>
    </submittedName>
</protein>
<dbReference type="CDD" id="cd02947">
    <property type="entry name" value="TRX_family"/>
    <property type="match status" value="1"/>
</dbReference>
<dbReference type="EMBL" id="PHNJ01000009">
    <property type="protein sequence ID" value="TYL37627.1"/>
    <property type="molecule type" value="Genomic_DNA"/>
</dbReference>
<dbReference type="GO" id="GO:0005737">
    <property type="term" value="C:cytoplasm"/>
    <property type="evidence" value="ECO:0007669"/>
    <property type="project" value="TreeGrafter"/>
</dbReference>
<dbReference type="PANTHER" id="PTHR45663:SF11">
    <property type="entry name" value="GEO12009P1"/>
    <property type="match status" value="1"/>
</dbReference>
<sequence>MDARTAKPTRLEDGEDLDEFVERNDLALVEFYTKGCERCNAMEPVLGNVARVTDVAIGLLNPGNDITLVDRFDIRSVPTLVLFEDGSEIGRTAEGFQGTEAVVSFVNDHAPEAIEAE</sequence>
<dbReference type="AlphaFoldDB" id="A0A8J8TRJ2"/>
<comment type="caution">
    <text evidence="2">The sequence shown here is derived from an EMBL/GenBank/DDBJ whole genome shotgun (WGS) entry which is preliminary data.</text>
</comment>
<evidence type="ECO:0000313" key="3">
    <source>
        <dbReference type="Proteomes" id="UP000766904"/>
    </source>
</evidence>
<dbReference type="RefSeq" id="WP_148858983.1">
    <property type="nucleotide sequence ID" value="NZ_PHNJ01000009.1"/>
</dbReference>
<keyword evidence="3" id="KW-1185">Reference proteome</keyword>
<proteinExistence type="predicted"/>
<dbReference type="Proteomes" id="UP000766904">
    <property type="component" value="Unassembled WGS sequence"/>
</dbReference>
<dbReference type="OrthoDB" id="35385at2157"/>
<dbReference type="PANTHER" id="PTHR45663">
    <property type="entry name" value="GEO12009P1"/>
    <property type="match status" value="1"/>
</dbReference>
<dbReference type="InterPro" id="IPR036249">
    <property type="entry name" value="Thioredoxin-like_sf"/>
</dbReference>
<dbReference type="PROSITE" id="PS51352">
    <property type="entry name" value="THIOREDOXIN_2"/>
    <property type="match status" value="1"/>
</dbReference>
<dbReference type="InterPro" id="IPR013766">
    <property type="entry name" value="Thioredoxin_domain"/>
</dbReference>
<evidence type="ECO:0000259" key="1">
    <source>
        <dbReference type="PROSITE" id="PS51352"/>
    </source>
</evidence>
<reference evidence="2" key="1">
    <citation type="submission" date="2017-11" db="EMBL/GenBank/DDBJ databases">
        <authorList>
            <person name="Kajale S.C."/>
            <person name="Sharma A."/>
        </authorList>
    </citation>
    <scope>NUCLEOTIDE SEQUENCE</scope>
    <source>
        <strain evidence="2">LS1_42</strain>
    </source>
</reference>
<gene>
    <name evidence="2" type="ORF">CV102_15890</name>
</gene>
<dbReference type="Gene3D" id="3.40.30.10">
    <property type="entry name" value="Glutaredoxin"/>
    <property type="match status" value="1"/>
</dbReference>
<name>A0A8J8TRJ2_9EURY</name>
<evidence type="ECO:0000313" key="2">
    <source>
        <dbReference type="EMBL" id="TYL37627.1"/>
    </source>
</evidence>
<dbReference type="SUPFAM" id="SSF52833">
    <property type="entry name" value="Thioredoxin-like"/>
    <property type="match status" value="1"/>
</dbReference>